<dbReference type="GO" id="GO:0006626">
    <property type="term" value="P:protein targeting to mitochondrion"/>
    <property type="evidence" value="ECO:0007669"/>
    <property type="project" value="UniProtKB-ARBA"/>
</dbReference>
<sequence>MFRLQQSQPDPAEEAKRVAAEVRMNFIMFGVLCAAIRLAPIVLQQLKNA</sequence>
<dbReference type="GO" id="GO:0005741">
    <property type="term" value="C:mitochondrial outer membrane"/>
    <property type="evidence" value="ECO:0007669"/>
    <property type="project" value="UniProtKB-SubCell"/>
</dbReference>
<evidence type="ECO:0000256" key="6">
    <source>
        <dbReference type="ARBA" id="ARBA00022989"/>
    </source>
</evidence>
<keyword evidence="11" id="KW-1185">Reference proteome</keyword>
<name>A0A6P8YBU6_DROAB</name>
<evidence type="ECO:0000256" key="2">
    <source>
        <dbReference type="ARBA" id="ARBA00022448"/>
    </source>
</evidence>
<accession>A0A6P8YBU6</accession>
<dbReference type="InterPro" id="IPR019603">
    <property type="entry name" value="Tom5"/>
</dbReference>
<evidence type="ECO:0000256" key="5">
    <source>
        <dbReference type="ARBA" id="ARBA00022927"/>
    </source>
</evidence>
<keyword evidence="7" id="KW-0496">Mitochondrion</keyword>
<comment type="subcellular location">
    <subcellularLocation>
        <location evidence="1">Mitochondrion outer membrane</location>
        <topology evidence="1">Single-pass membrane protein</topology>
    </subcellularLocation>
</comment>
<keyword evidence="2" id="KW-0813">Transport</keyword>
<keyword evidence="3 10" id="KW-0812">Transmembrane</keyword>
<keyword evidence="6 10" id="KW-1133">Transmembrane helix</keyword>
<evidence type="ECO:0000256" key="8">
    <source>
        <dbReference type="ARBA" id="ARBA00023136"/>
    </source>
</evidence>
<gene>
    <name evidence="12" type="primary">LOC117568723</name>
</gene>
<evidence type="ECO:0000313" key="11">
    <source>
        <dbReference type="Proteomes" id="UP000515160"/>
    </source>
</evidence>
<keyword evidence="4" id="KW-1000">Mitochondrion outer membrane</keyword>
<protein>
    <submittedName>
        <fullName evidence="12">Uncharacterized protein LOC117568723</fullName>
    </submittedName>
</protein>
<feature type="transmembrane region" description="Helical" evidence="10">
    <location>
        <begin position="26"/>
        <end position="43"/>
    </location>
</feature>
<dbReference type="Pfam" id="PF10642">
    <property type="entry name" value="Tom5"/>
    <property type="match status" value="1"/>
</dbReference>
<reference evidence="12" key="1">
    <citation type="submission" date="2025-08" db="UniProtKB">
        <authorList>
            <consortium name="RefSeq"/>
        </authorList>
    </citation>
    <scope>IDENTIFICATION</scope>
    <source>
        <strain evidence="12">15112-1751.03</strain>
        <tissue evidence="12">Whole Adult</tissue>
    </source>
</reference>
<proteinExistence type="inferred from homology"/>
<evidence type="ECO:0000256" key="3">
    <source>
        <dbReference type="ARBA" id="ARBA00022692"/>
    </source>
</evidence>
<dbReference type="GO" id="GO:0015031">
    <property type="term" value="P:protein transport"/>
    <property type="evidence" value="ECO:0007669"/>
    <property type="project" value="UniProtKB-KW"/>
</dbReference>
<evidence type="ECO:0000313" key="12">
    <source>
        <dbReference type="RefSeq" id="XP_034105432.1"/>
    </source>
</evidence>
<comment type="similarity">
    <text evidence="9">Belongs to the Tom5 family.</text>
</comment>
<dbReference type="GeneID" id="117568723"/>
<dbReference type="AlphaFoldDB" id="A0A6P8YBU6"/>
<keyword evidence="8 10" id="KW-0472">Membrane</keyword>
<dbReference type="RefSeq" id="XP_034105432.1">
    <property type="nucleotide sequence ID" value="XM_034249541.2"/>
</dbReference>
<keyword evidence="5" id="KW-0653">Protein transport</keyword>
<evidence type="ECO:0000256" key="7">
    <source>
        <dbReference type="ARBA" id="ARBA00023128"/>
    </source>
</evidence>
<evidence type="ECO:0000256" key="4">
    <source>
        <dbReference type="ARBA" id="ARBA00022787"/>
    </source>
</evidence>
<evidence type="ECO:0000256" key="9">
    <source>
        <dbReference type="ARBA" id="ARBA00025716"/>
    </source>
</evidence>
<organism evidence="11 12">
    <name type="scientific">Drosophila albomicans</name>
    <name type="common">Fruit fly</name>
    <dbReference type="NCBI Taxonomy" id="7291"/>
    <lineage>
        <taxon>Eukaryota</taxon>
        <taxon>Metazoa</taxon>
        <taxon>Ecdysozoa</taxon>
        <taxon>Arthropoda</taxon>
        <taxon>Hexapoda</taxon>
        <taxon>Insecta</taxon>
        <taxon>Pterygota</taxon>
        <taxon>Neoptera</taxon>
        <taxon>Endopterygota</taxon>
        <taxon>Diptera</taxon>
        <taxon>Brachycera</taxon>
        <taxon>Muscomorpha</taxon>
        <taxon>Ephydroidea</taxon>
        <taxon>Drosophilidae</taxon>
        <taxon>Drosophila</taxon>
    </lineage>
</organism>
<dbReference type="Proteomes" id="UP000515160">
    <property type="component" value="Chromosome 3"/>
</dbReference>
<evidence type="ECO:0000256" key="1">
    <source>
        <dbReference type="ARBA" id="ARBA00004572"/>
    </source>
</evidence>
<evidence type="ECO:0000256" key="10">
    <source>
        <dbReference type="SAM" id="Phobius"/>
    </source>
</evidence>